<dbReference type="InterPro" id="IPR000620">
    <property type="entry name" value="EamA_dom"/>
</dbReference>
<accession>A0A918IQK6</accession>
<name>A0A918IQK6_9RHOB</name>
<dbReference type="RefSeq" id="WP_189633195.1">
    <property type="nucleotide sequence ID" value="NZ_BMYQ01000003.1"/>
</dbReference>
<dbReference type="PANTHER" id="PTHR22911">
    <property type="entry name" value="ACYL-MALONYL CONDENSING ENZYME-RELATED"/>
    <property type="match status" value="1"/>
</dbReference>
<evidence type="ECO:0000313" key="4">
    <source>
        <dbReference type="Proteomes" id="UP000628984"/>
    </source>
</evidence>
<evidence type="ECO:0000313" key="3">
    <source>
        <dbReference type="EMBL" id="GGW27233.1"/>
    </source>
</evidence>
<dbReference type="SUPFAM" id="SSF103481">
    <property type="entry name" value="Multidrug resistance efflux transporter EmrE"/>
    <property type="match status" value="2"/>
</dbReference>
<organism evidence="3 4">
    <name type="scientific">Gemmobacter lanyuensis</name>
    <dbReference type="NCBI Taxonomy" id="1054497"/>
    <lineage>
        <taxon>Bacteria</taxon>
        <taxon>Pseudomonadati</taxon>
        <taxon>Pseudomonadota</taxon>
        <taxon>Alphaproteobacteria</taxon>
        <taxon>Rhodobacterales</taxon>
        <taxon>Paracoccaceae</taxon>
        <taxon>Gemmobacter</taxon>
    </lineage>
</organism>
<dbReference type="EMBL" id="BMYQ01000003">
    <property type="protein sequence ID" value="GGW27233.1"/>
    <property type="molecule type" value="Genomic_DNA"/>
</dbReference>
<feature type="transmembrane region" description="Helical" evidence="1">
    <location>
        <begin position="126"/>
        <end position="146"/>
    </location>
</feature>
<feature type="transmembrane region" description="Helical" evidence="1">
    <location>
        <begin position="42"/>
        <end position="62"/>
    </location>
</feature>
<dbReference type="GO" id="GO:0016020">
    <property type="term" value="C:membrane"/>
    <property type="evidence" value="ECO:0007669"/>
    <property type="project" value="InterPro"/>
</dbReference>
<protein>
    <submittedName>
        <fullName evidence="3">DMT transporter permease</fullName>
    </submittedName>
</protein>
<dbReference type="PANTHER" id="PTHR22911:SF103">
    <property type="entry name" value="BLR2811 PROTEIN"/>
    <property type="match status" value="1"/>
</dbReference>
<comment type="caution">
    <text evidence="3">The sequence shown here is derived from an EMBL/GenBank/DDBJ whole genome shotgun (WGS) entry which is preliminary data.</text>
</comment>
<dbReference type="Proteomes" id="UP000628984">
    <property type="component" value="Unassembled WGS sequence"/>
</dbReference>
<feature type="transmembrane region" description="Helical" evidence="1">
    <location>
        <begin position="281"/>
        <end position="304"/>
    </location>
</feature>
<feature type="transmembrane region" description="Helical" evidence="1">
    <location>
        <begin position="98"/>
        <end position="119"/>
    </location>
</feature>
<keyword evidence="1" id="KW-0812">Transmembrane</keyword>
<evidence type="ECO:0000256" key="1">
    <source>
        <dbReference type="SAM" id="Phobius"/>
    </source>
</evidence>
<keyword evidence="1" id="KW-1133">Transmembrane helix</keyword>
<evidence type="ECO:0000259" key="2">
    <source>
        <dbReference type="Pfam" id="PF00892"/>
    </source>
</evidence>
<reference evidence="3" key="2">
    <citation type="submission" date="2020-09" db="EMBL/GenBank/DDBJ databases">
        <authorList>
            <person name="Sun Q."/>
            <person name="Kim S."/>
        </authorList>
    </citation>
    <scope>NUCLEOTIDE SEQUENCE</scope>
    <source>
        <strain evidence="3">KCTC 23714</strain>
    </source>
</reference>
<dbReference type="AlphaFoldDB" id="A0A918IQK6"/>
<feature type="transmembrane region" description="Helical" evidence="1">
    <location>
        <begin position="255"/>
        <end position="275"/>
    </location>
</feature>
<feature type="transmembrane region" description="Helical" evidence="1">
    <location>
        <begin position="12"/>
        <end position="30"/>
    </location>
</feature>
<sequence length="307" mass="33204">MTVHPPALTFRRLPQGVVAILASVFGMALADAIFKHASADMSLWQIWVMRSAMVLPVMFIMSRGRVWHPAAGAIALRSLALIGMYLAMYPALPFIDMSLAGAAFYTAPLFIAGLSALVLGNRITRGHWLAILTGFVGLLVIVRPFAASFTPVVFLPVTAAAFYACAAILTRARCHQIAPVVLGFWLNVAFLLTGGLALAWLSLGLPRPAVDFPFLLATWRPLLPEDWRNIALLAVLILGVAIGVAKAYQSPQPEVIATFDYCYMIFAIFWGYVFFREVPDLWTLVGMSLIAAGGLAVLAADAAARRA</sequence>
<keyword evidence="1" id="KW-0472">Membrane</keyword>
<proteinExistence type="predicted"/>
<feature type="transmembrane region" description="Helical" evidence="1">
    <location>
        <begin position="152"/>
        <end position="170"/>
    </location>
</feature>
<keyword evidence="4" id="KW-1185">Reference proteome</keyword>
<dbReference type="InterPro" id="IPR037185">
    <property type="entry name" value="EmrE-like"/>
</dbReference>
<gene>
    <name evidence="3" type="ORF">GCM10011452_14610</name>
</gene>
<feature type="transmembrane region" description="Helical" evidence="1">
    <location>
        <begin position="230"/>
        <end position="248"/>
    </location>
</feature>
<reference evidence="3" key="1">
    <citation type="journal article" date="2014" name="Int. J. Syst. Evol. Microbiol.">
        <title>Complete genome sequence of Corynebacterium casei LMG S-19264T (=DSM 44701T), isolated from a smear-ripened cheese.</title>
        <authorList>
            <consortium name="US DOE Joint Genome Institute (JGI-PGF)"/>
            <person name="Walter F."/>
            <person name="Albersmeier A."/>
            <person name="Kalinowski J."/>
            <person name="Ruckert C."/>
        </authorList>
    </citation>
    <scope>NUCLEOTIDE SEQUENCE</scope>
    <source>
        <strain evidence="3">KCTC 23714</strain>
    </source>
</reference>
<feature type="domain" description="EamA" evidence="2">
    <location>
        <begin position="16"/>
        <end position="142"/>
    </location>
</feature>
<dbReference type="Pfam" id="PF00892">
    <property type="entry name" value="EamA"/>
    <property type="match status" value="1"/>
</dbReference>
<feature type="transmembrane region" description="Helical" evidence="1">
    <location>
        <begin position="182"/>
        <end position="203"/>
    </location>
</feature>
<feature type="transmembrane region" description="Helical" evidence="1">
    <location>
        <begin position="74"/>
        <end position="92"/>
    </location>
</feature>